<evidence type="ECO:0000313" key="3">
    <source>
        <dbReference type="EMBL" id="TGU71440.1"/>
    </source>
</evidence>
<gene>
    <name evidence="3" type="ORF">E4633_14045</name>
</gene>
<dbReference type="InterPro" id="IPR038142">
    <property type="entry name" value="Cytochrome_P460_sp"/>
</dbReference>
<keyword evidence="4" id="KW-1185">Reference proteome</keyword>
<evidence type="ECO:0000256" key="1">
    <source>
        <dbReference type="SAM" id="SignalP"/>
    </source>
</evidence>
<protein>
    <submittedName>
        <fullName evidence="3">Cytochrome P460</fullName>
    </submittedName>
</protein>
<dbReference type="Gene3D" id="3.50.70.20">
    <property type="entry name" value="Cytochrome P460"/>
    <property type="match status" value="1"/>
</dbReference>
<keyword evidence="1" id="KW-0732">Signal</keyword>
<proteinExistence type="predicted"/>
<feature type="chain" id="PRO_5020880290" evidence="1">
    <location>
        <begin position="21"/>
        <end position="164"/>
    </location>
</feature>
<dbReference type="EMBL" id="SRSC01000003">
    <property type="protein sequence ID" value="TGU71440.1"/>
    <property type="molecule type" value="Genomic_DNA"/>
</dbReference>
<accession>A0A4S1CEI7</accession>
<dbReference type="AlphaFoldDB" id="A0A4S1CEI7"/>
<comment type="caution">
    <text evidence="3">The sequence shown here is derived from an EMBL/GenBank/DDBJ whole genome shotgun (WGS) entry which is preliminary data.</text>
</comment>
<dbReference type="InterPro" id="IPR032033">
    <property type="entry name" value="Cytochrome_P460"/>
</dbReference>
<dbReference type="Pfam" id="PF16694">
    <property type="entry name" value="Cytochrome_P460"/>
    <property type="match status" value="1"/>
</dbReference>
<dbReference type="CDD" id="cd20753">
    <property type="entry name" value="cyt_P460_Mc-like"/>
    <property type="match status" value="1"/>
</dbReference>
<organism evidence="3 4">
    <name type="scientific">Geomonas terrae</name>
    <dbReference type="NCBI Taxonomy" id="2562681"/>
    <lineage>
        <taxon>Bacteria</taxon>
        <taxon>Pseudomonadati</taxon>
        <taxon>Thermodesulfobacteriota</taxon>
        <taxon>Desulfuromonadia</taxon>
        <taxon>Geobacterales</taxon>
        <taxon>Geobacteraceae</taxon>
        <taxon>Geomonas</taxon>
    </lineage>
</organism>
<reference evidence="3 4" key="1">
    <citation type="submission" date="2019-04" db="EMBL/GenBank/DDBJ databases">
        <title>Geobacter oryzae sp. nov., ferric-reducing bacteria isolated from paddy soil.</title>
        <authorList>
            <person name="Xu Z."/>
            <person name="Masuda Y."/>
            <person name="Itoh H."/>
            <person name="Senoo K."/>
        </authorList>
    </citation>
    <scope>NUCLEOTIDE SEQUENCE [LARGE SCALE GENOMIC DNA]</scope>
    <source>
        <strain evidence="3 4">Red111</strain>
    </source>
</reference>
<dbReference type="Proteomes" id="UP000306416">
    <property type="component" value="Unassembled WGS sequence"/>
</dbReference>
<sequence>MRKAIFACVSLLSMAIPVLAGPTPVAPNGIALYPDYMSWRVVAPSYREDKGHIRVITGNETAVAALRAGVKPLPDGSVLAKVAWKAVKHPSFPVATEAGEFVQVEFMVKDAKKYKETGGWGFARFVGKDLKPYGKDASFVNECFGCHTPVAGNDYLFTRMAGTP</sequence>
<name>A0A4S1CEI7_9BACT</name>
<evidence type="ECO:0000313" key="4">
    <source>
        <dbReference type="Proteomes" id="UP000306416"/>
    </source>
</evidence>
<evidence type="ECO:0000259" key="2">
    <source>
        <dbReference type="Pfam" id="PF16694"/>
    </source>
</evidence>
<feature type="signal peptide" evidence="1">
    <location>
        <begin position="1"/>
        <end position="20"/>
    </location>
</feature>
<dbReference type="RefSeq" id="WP_135871040.1">
    <property type="nucleotide sequence ID" value="NZ_SRSC01000003.1"/>
</dbReference>
<feature type="domain" description="Cytochrome P460" evidence="2">
    <location>
        <begin position="35"/>
        <end position="158"/>
    </location>
</feature>